<accession>A0A814PPW8</accession>
<dbReference type="EMBL" id="CAJOBC010005711">
    <property type="protein sequence ID" value="CAF3873401.1"/>
    <property type="molecule type" value="Genomic_DNA"/>
</dbReference>
<proteinExistence type="predicted"/>
<keyword evidence="3" id="KW-1185">Reference proteome</keyword>
<evidence type="ECO:0000313" key="2">
    <source>
        <dbReference type="EMBL" id="CAF3873401.1"/>
    </source>
</evidence>
<dbReference type="Proteomes" id="UP000681722">
    <property type="component" value="Unassembled WGS sequence"/>
</dbReference>
<name>A0A814PPW8_9BILA</name>
<evidence type="ECO:0000313" key="1">
    <source>
        <dbReference type="EMBL" id="CAF1108944.1"/>
    </source>
</evidence>
<dbReference type="EMBL" id="CAJNOQ010005712">
    <property type="protein sequence ID" value="CAF1108944.1"/>
    <property type="molecule type" value="Genomic_DNA"/>
</dbReference>
<reference evidence="1" key="1">
    <citation type="submission" date="2021-02" db="EMBL/GenBank/DDBJ databases">
        <authorList>
            <person name="Nowell W R."/>
        </authorList>
    </citation>
    <scope>NUCLEOTIDE SEQUENCE</scope>
</reference>
<protein>
    <submittedName>
        <fullName evidence="1">Uncharacterized protein</fullName>
    </submittedName>
</protein>
<dbReference type="AlphaFoldDB" id="A0A814PPW8"/>
<comment type="caution">
    <text evidence="1">The sequence shown here is derived from an EMBL/GenBank/DDBJ whole genome shotgun (WGS) entry which is preliminary data.</text>
</comment>
<dbReference type="Proteomes" id="UP000663829">
    <property type="component" value="Unassembled WGS sequence"/>
</dbReference>
<evidence type="ECO:0000313" key="3">
    <source>
        <dbReference type="Proteomes" id="UP000663829"/>
    </source>
</evidence>
<organism evidence="1 3">
    <name type="scientific">Didymodactylos carnosus</name>
    <dbReference type="NCBI Taxonomy" id="1234261"/>
    <lineage>
        <taxon>Eukaryota</taxon>
        <taxon>Metazoa</taxon>
        <taxon>Spiralia</taxon>
        <taxon>Gnathifera</taxon>
        <taxon>Rotifera</taxon>
        <taxon>Eurotatoria</taxon>
        <taxon>Bdelloidea</taxon>
        <taxon>Philodinida</taxon>
        <taxon>Philodinidae</taxon>
        <taxon>Didymodactylos</taxon>
    </lineage>
</organism>
<sequence>MSDKKTVVAKIAATVADEDPSKANKISVATTVAVSKIITEGNNGSKFNLETYELLWLDANIYSTQDNLETLNDLRQIINQIRAFEDGDEYEQYVRQVRNEKIVLIVSGAMGREIVPRTHELQQLRCAYVFCGDKLRNE</sequence>
<dbReference type="OrthoDB" id="10057301at2759"/>
<gene>
    <name evidence="1" type="ORF">GPM918_LOCUS19133</name>
    <name evidence="2" type="ORF">SRO942_LOCUS19128</name>
</gene>